<gene>
    <name evidence="2" type="ORF">RN96_04975</name>
</gene>
<dbReference type="RefSeq" id="WP_098702550.1">
    <property type="nucleotide sequence ID" value="NZ_NJGI01000001.1"/>
</dbReference>
<dbReference type="EMBL" id="NJGI01000001">
    <property type="protein sequence ID" value="PGH22489.1"/>
    <property type="molecule type" value="Genomic_DNA"/>
</dbReference>
<evidence type="ECO:0000313" key="2">
    <source>
        <dbReference type="EMBL" id="PGH22489.1"/>
    </source>
</evidence>
<dbReference type="InterPro" id="IPR035069">
    <property type="entry name" value="TTHA1013/TTHA0281-like"/>
</dbReference>
<dbReference type="AlphaFoldDB" id="A0A2B7YN48"/>
<dbReference type="InterPro" id="IPR031807">
    <property type="entry name" value="HicB-like"/>
</dbReference>
<dbReference type="Gene3D" id="3.30.160.250">
    <property type="match status" value="1"/>
</dbReference>
<comment type="caution">
    <text evidence="2">The sequence shown here is derived from an EMBL/GenBank/DDBJ whole genome shotgun (WGS) entry which is preliminary data.</text>
</comment>
<dbReference type="SUPFAM" id="SSF143100">
    <property type="entry name" value="TTHA1013/TTHA0281-like"/>
    <property type="match status" value="1"/>
</dbReference>
<name>A0A2B7YN48_FUSNP</name>
<reference evidence="2 3" key="1">
    <citation type="submission" date="2017-06" db="EMBL/GenBank/DDBJ databases">
        <title>Genome sequencing of Fusobacterium nucleatum subsp. polymorphum KCOM 1232 (=ChDC F37).</title>
        <authorList>
            <person name="Kook J.-K."/>
            <person name="Park S.-N."/>
            <person name="Lim Y.K."/>
            <person name="Roh H."/>
        </authorList>
    </citation>
    <scope>NUCLEOTIDE SEQUENCE [LARGE SCALE GENOMIC DNA]</scope>
    <source>
        <strain evidence="3">KCOM 1232 ( ChDC F37)</strain>
    </source>
</reference>
<evidence type="ECO:0000313" key="3">
    <source>
        <dbReference type="Proteomes" id="UP000222862"/>
    </source>
</evidence>
<dbReference type="Proteomes" id="UP000222862">
    <property type="component" value="Unassembled WGS sequence"/>
</dbReference>
<protein>
    <submittedName>
        <fullName evidence="2">HicB family protein</fullName>
    </submittedName>
</protein>
<feature type="domain" description="HicB-like antitoxin of toxin-antitoxin system" evidence="1">
    <location>
        <begin position="4"/>
        <end position="115"/>
    </location>
</feature>
<sequence>MLIYPAIFHKAVEGGYVVVFPDFDDGATEGQTLEQAMEMAENYIGTYLYDDFVKGRDLPKASDINKISLEIPEDEKEFYIEGESFKTLVSLDIIKYVNECKSATVRKNVTIPSWLNKMGKSHNLNFSNLLQEAIKKELDIE</sequence>
<organism evidence="2 3">
    <name type="scientific">Fusobacterium nucleatum subsp. polymorphum</name>
    <name type="common">Fusobacterium polymorphum</name>
    <dbReference type="NCBI Taxonomy" id="76857"/>
    <lineage>
        <taxon>Bacteria</taxon>
        <taxon>Fusobacteriati</taxon>
        <taxon>Fusobacteriota</taxon>
        <taxon>Fusobacteriia</taxon>
        <taxon>Fusobacteriales</taxon>
        <taxon>Fusobacteriaceae</taxon>
        <taxon>Fusobacterium</taxon>
    </lineage>
</organism>
<proteinExistence type="predicted"/>
<accession>A0A2B7YN48</accession>
<evidence type="ECO:0000259" key="1">
    <source>
        <dbReference type="Pfam" id="PF15919"/>
    </source>
</evidence>
<dbReference type="Pfam" id="PF15919">
    <property type="entry name" value="HicB_lk_antitox"/>
    <property type="match status" value="1"/>
</dbReference>